<gene>
    <name evidence="1" type="ORF">A7312_28055</name>
</gene>
<dbReference type="Proteomes" id="UP000094974">
    <property type="component" value="Unassembled WGS sequence"/>
</dbReference>
<comment type="caution">
    <text evidence="1">The sequence shown here is derived from an EMBL/GenBank/DDBJ whole genome shotgun (WGS) entry which is preliminary data.</text>
</comment>
<accession>A0ABX2ZA72</accession>
<dbReference type="RefSeq" id="WP_068940534.1">
    <property type="nucleotide sequence ID" value="NZ_LYND01000135.1"/>
</dbReference>
<evidence type="ECO:0000313" key="2">
    <source>
        <dbReference type="Proteomes" id="UP000094974"/>
    </source>
</evidence>
<name>A0ABX2ZA72_PAEPO</name>
<proteinExistence type="predicted"/>
<keyword evidence="2" id="KW-1185">Reference proteome</keyword>
<reference evidence="2" key="1">
    <citation type="submission" date="2016-05" db="EMBL/GenBank/DDBJ databases">
        <title>Whole genome shotgun sequencing of cultured foodborne pathogen.</title>
        <authorList>
            <person name="Zheng J."/>
            <person name="Timme R."/>
            <person name="Allard M."/>
            <person name="Strain E."/>
            <person name="Luo Y."/>
            <person name="Brown E."/>
        </authorList>
    </citation>
    <scope>NUCLEOTIDE SEQUENCE [LARGE SCALE GENOMIC DNA]</scope>
    <source>
        <strain evidence="2">CFSAN034343</strain>
    </source>
</reference>
<sequence length="107" mass="12615">MLQLGQKWISKEYPHEDFEIYGGTESMYEWLWFWERINKQAFDEYIVKKKGSTPEELTKQGRNTYPYAWTGECSGANLKTKIKKYNMVLKIETEGSDVDESKSEIVS</sequence>
<evidence type="ECO:0000313" key="1">
    <source>
        <dbReference type="EMBL" id="ODA08220.1"/>
    </source>
</evidence>
<protein>
    <submittedName>
        <fullName evidence="1">Uncharacterized protein</fullName>
    </submittedName>
</protein>
<organism evidence="1 2">
    <name type="scientific">Paenibacillus polymyxa</name>
    <name type="common">Bacillus polymyxa</name>
    <dbReference type="NCBI Taxonomy" id="1406"/>
    <lineage>
        <taxon>Bacteria</taxon>
        <taxon>Bacillati</taxon>
        <taxon>Bacillota</taxon>
        <taxon>Bacilli</taxon>
        <taxon>Bacillales</taxon>
        <taxon>Paenibacillaceae</taxon>
        <taxon>Paenibacillus</taxon>
    </lineage>
</organism>
<dbReference type="EMBL" id="LYND01000135">
    <property type="protein sequence ID" value="ODA08220.1"/>
    <property type="molecule type" value="Genomic_DNA"/>
</dbReference>